<evidence type="ECO:0000259" key="8">
    <source>
        <dbReference type="PROSITE" id="PS50850"/>
    </source>
</evidence>
<dbReference type="CDD" id="cd06173">
    <property type="entry name" value="MFS_MefA_like"/>
    <property type="match status" value="1"/>
</dbReference>
<feature type="transmembrane region" description="Helical" evidence="7">
    <location>
        <begin position="259"/>
        <end position="277"/>
    </location>
</feature>
<keyword evidence="4 7" id="KW-0812">Transmembrane</keyword>
<feature type="domain" description="Major facilitator superfamily (MFS) profile" evidence="8">
    <location>
        <begin position="10"/>
        <end position="419"/>
    </location>
</feature>
<proteinExistence type="predicted"/>
<feature type="transmembrane region" description="Helical" evidence="7">
    <location>
        <begin position="342"/>
        <end position="365"/>
    </location>
</feature>
<accession>A0A371JHC2</accession>
<evidence type="ECO:0000256" key="4">
    <source>
        <dbReference type="ARBA" id="ARBA00022692"/>
    </source>
</evidence>
<evidence type="ECO:0000256" key="2">
    <source>
        <dbReference type="ARBA" id="ARBA00022448"/>
    </source>
</evidence>
<dbReference type="EMBL" id="NOKA02000006">
    <property type="protein sequence ID" value="RDY32087.1"/>
    <property type="molecule type" value="Genomic_DNA"/>
</dbReference>
<dbReference type="PROSITE" id="PS50850">
    <property type="entry name" value="MFS"/>
    <property type="match status" value="1"/>
</dbReference>
<name>A0A371JHC2_9FIRM</name>
<protein>
    <submittedName>
        <fullName evidence="9">MFS transporter</fullName>
    </submittedName>
</protein>
<keyword evidence="2" id="KW-0813">Transport</keyword>
<dbReference type="Gene3D" id="1.20.1250.20">
    <property type="entry name" value="MFS general substrate transporter like domains"/>
    <property type="match status" value="1"/>
</dbReference>
<feature type="transmembrane region" description="Helical" evidence="7">
    <location>
        <begin position="105"/>
        <end position="123"/>
    </location>
</feature>
<dbReference type="GO" id="GO:0022857">
    <property type="term" value="F:transmembrane transporter activity"/>
    <property type="evidence" value="ECO:0007669"/>
    <property type="project" value="InterPro"/>
</dbReference>
<dbReference type="OrthoDB" id="9763297at2"/>
<evidence type="ECO:0000256" key="7">
    <source>
        <dbReference type="SAM" id="Phobius"/>
    </source>
</evidence>
<feature type="transmembrane region" description="Helical" evidence="7">
    <location>
        <begin position="144"/>
        <end position="163"/>
    </location>
</feature>
<feature type="transmembrane region" description="Helical" evidence="7">
    <location>
        <begin position="396"/>
        <end position="414"/>
    </location>
</feature>
<gene>
    <name evidence="9" type="ORF">CG710_006350</name>
</gene>
<evidence type="ECO:0000256" key="5">
    <source>
        <dbReference type="ARBA" id="ARBA00022989"/>
    </source>
</evidence>
<dbReference type="InterPro" id="IPR036259">
    <property type="entry name" value="MFS_trans_sf"/>
</dbReference>
<reference evidence="9 10" key="1">
    <citation type="journal article" date="2017" name="Genome Announc.">
        <title>Draft Genome Sequence of a Sporulating and Motile Strain of Lachnotalea glycerini Isolated from Water in Quebec City, Canada.</title>
        <authorList>
            <person name="Maheux A.F."/>
            <person name="Boudreau D.K."/>
            <person name="Berube E."/>
            <person name="Boissinot M."/>
            <person name="Raymond F."/>
            <person name="Brodeur S."/>
            <person name="Corbeil J."/>
            <person name="Isabel S."/>
            <person name="Omar R.F."/>
            <person name="Bergeron M.G."/>
        </authorList>
    </citation>
    <scope>NUCLEOTIDE SEQUENCE [LARGE SCALE GENOMIC DNA]</scope>
    <source>
        <strain evidence="9 10">CCRI-19302</strain>
    </source>
</reference>
<dbReference type="Proteomes" id="UP000216411">
    <property type="component" value="Unassembled WGS sequence"/>
</dbReference>
<evidence type="ECO:0000313" key="10">
    <source>
        <dbReference type="Proteomes" id="UP000216411"/>
    </source>
</evidence>
<keyword evidence="6 7" id="KW-0472">Membrane</keyword>
<dbReference type="GO" id="GO:0005886">
    <property type="term" value="C:plasma membrane"/>
    <property type="evidence" value="ECO:0007669"/>
    <property type="project" value="UniProtKB-SubCell"/>
</dbReference>
<feature type="transmembrane region" description="Helical" evidence="7">
    <location>
        <begin position="75"/>
        <end position="93"/>
    </location>
</feature>
<feature type="transmembrane region" description="Helical" evidence="7">
    <location>
        <begin position="222"/>
        <end position="247"/>
    </location>
</feature>
<keyword evidence="5 7" id="KW-1133">Transmembrane helix</keyword>
<feature type="transmembrane region" description="Helical" evidence="7">
    <location>
        <begin position="169"/>
        <end position="188"/>
    </location>
</feature>
<comment type="subcellular location">
    <subcellularLocation>
        <location evidence="1">Cell membrane</location>
        <topology evidence="1">Multi-pass membrane protein</topology>
    </subcellularLocation>
</comment>
<dbReference type="AlphaFoldDB" id="A0A371JHC2"/>
<evidence type="ECO:0000256" key="1">
    <source>
        <dbReference type="ARBA" id="ARBA00004651"/>
    </source>
</evidence>
<feature type="transmembrane region" description="Helical" evidence="7">
    <location>
        <begin position="12"/>
        <end position="37"/>
    </location>
</feature>
<dbReference type="Pfam" id="PF07690">
    <property type="entry name" value="MFS_1"/>
    <property type="match status" value="1"/>
</dbReference>
<keyword evidence="10" id="KW-1185">Reference proteome</keyword>
<dbReference type="PANTHER" id="PTHR43266:SF2">
    <property type="entry name" value="MAJOR FACILITATOR SUPERFAMILY (MFS) PROFILE DOMAIN-CONTAINING PROTEIN"/>
    <property type="match status" value="1"/>
</dbReference>
<organism evidence="9 10">
    <name type="scientific">Lachnotalea glycerini</name>
    <dbReference type="NCBI Taxonomy" id="1763509"/>
    <lineage>
        <taxon>Bacteria</taxon>
        <taxon>Bacillati</taxon>
        <taxon>Bacillota</taxon>
        <taxon>Clostridia</taxon>
        <taxon>Lachnospirales</taxon>
        <taxon>Lachnospiraceae</taxon>
        <taxon>Lachnotalea</taxon>
    </lineage>
</organism>
<dbReference type="InterPro" id="IPR011701">
    <property type="entry name" value="MFS"/>
</dbReference>
<evidence type="ECO:0000313" key="9">
    <source>
        <dbReference type="EMBL" id="RDY32087.1"/>
    </source>
</evidence>
<dbReference type="PANTHER" id="PTHR43266">
    <property type="entry name" value="MACROLIDE-EFFLUX PROTEIN"/>
    <property type="match status" value="1"/>
</dbReference>
<keyword evidence="3" id="KW-1003">Cell membrane</keyword>
<dbReference type="RefSeq" id="WP_094376112.1">
    <property type="nucleotide sequence ID" value="NZ_NOKA02000006.1"/>
</dbReference>
<sequence length="435" mass="46877">MKQSDKSYHKFLVLWLGELISAIGSGLTSFGLGVYVYEQTGRASAMTLVTLLAFLPSLLLSAPAGVLADRYDRRILMVLGDSLSVIGLLYILYCMSYGEAKLWQIYIGLTISSVFSSLLEPAFKATITDLLTKEEYSKASGLVQIANSAKYLISPILAGFLLSISDIKLLLVVDISTFFVTVYATLMVRSCIATRKIKKATSFVAAFREGWDVLSSKKGIKVLIFTGSLITFCIAFIQTLSAPMILAFSNSAALGTMETVSACGILVSSIIIGFLTIRGGYTKFLSFSLFGAGICMAGFGFCENIIVITCFGFLFFASLPFANMSLDYLIRSNIDNSLQGRAWGLISLISQLGYVVAYATLGLLADYVFTPLLRDGGALAGSIGAIIGIGDGRGSAFLILLAGILLCIISILLYQVKAVHSLDKEDSYVFQNHTQ</sequence>
<evidence type="ECO:0000256" key="6">
    <source>
        <dbReference type="ARBA" id="ARBA00023136"/>
    </source>
</evidence>
<comment type="caution">
    <text evidence="9">The sequence shown here is derived from an EMBL/GenBank/DDBJ whole genome shotgun (WGS) entry which is preliminary data.</text>
</comment>
<evidence type="ECO:0000256" key="3">
    <source>
        <dbReference type="ARBA" id="ARBA00022475"/>
    </source>
</evidence>
<dbReference type="SUPFAM" id="SSF103473">
    <property type="entry name" value="MFS general substrate transporter"/>
    <property type="match status" value="1"/>
</dbReference>
<feature type="transmembrane region" description="Helical" evidence="7">
    <location>
        <begin position="289"/>
        <end position="322"/>
    </location>
</feature>
<dbReference type="InterPro" id="IPR020846">
    <property type="entry name" value="MFS_dom"/>
</dbReference>
<feature type="transmembrane region" description="Helical" evidence="7">
    <location>
        <begin position="43"/>
        <end position="68"/>
    </location>
</feature>